<accession>A0A1X1GDP9</accession>
<evidence type="ECO:0000313" key="2">
    <source>
        <dbReference type="EMBL" id="ORO44980.1"/>
    </source>
</evidence>
<dbReference type="Pfam" id="PF12648">
    <property type="entry name" value="TcpE"/>
    <property type="match status" value="1"/>
</dbReference>
<keyword evidence="1" id="KW-0812">Transmembrane</keyword>
<keyword evidence="1" id="KW-1133">Transmembrane helix</keyword>
<protein>
    <submittedName>
        <fullName evidence="2">Conjugal transfer protein</fullName>
    </submittedName>
</protein>
<dbReference type="AlphaFoldDB" id="A0A1X1GDP9"/>
<keyword evidence="1" id="KW-0472">Membrane</keyword>
<name>A0A1X1GDP9_STROR</name>
<reference evidence="2 3" key="1">
    <citation type="journal article" date="2016" name="Eur. J. Clin. Microbiol. Infect. Dis.">
        <title>Whole genome sequencing as a tool for phylogenetic analysis of clinical strains of Mitis group streptococci.</title>
        <authorList>
            <person name="Rasmussen L.H."/>
            <person name="Dargis R."/>
            <person name="Hojholt K."/>
            <person name="Christensen J.J."/>
            <person name="Skovgaard O."/>
            <person name="Justesen U.S."/>
            <person name="Rosenvinge F.S."/>
            <person name="Moser C."/>
            <person name="Lukjancenko O."/>
            <person name="Rasmussen S."/>
            <person name="Nielsen X.C."/>
        </authorList>
    </citation>
    <scope>NUCLEOTIDE SEQUENCE [LARGE SCALE GENOMIC DNA]</scope>
    <source>
        <strain evidence="2 3">B_003802_10</strain>
    </source>
</reference>
<organism evidence="2 3">
    <name type="scientific">Streptococcus oralis subsp. tigurinus</name>
    <dbReference type="NCBI Taxonomy" id="1077464"/>
    <lineage>
        <taxon>Bacteria</taxon>
        <taxon>Bacillati</taxon>
        <taxon>Bacillota</taxon>
        <taxon>Bacilli</taxon>
        <taxon>Lactobacillales</taxon>
        <taxon>Streptococcaceae</taxon>
        <taxon>Streptococcus</taxon>
    </lineage>
</organism>
<evidence type="ECO:0000256" key="1">
    <source>
        <dbReference type="SAM" id="Phobius"/>
    </source>
</evidence>
<dbReference type="EMBL" id="NCUE01000014">
    <property type="protein sequence ID" value="ORO44980.1"/>
    <property type="molecule type" value="Genomic_DNA"/>
</dbReference>
<dbReference type="InterPro" id="IPR025608">
    <property type="entry name" value="TcpE"/>
</dbReference>
<evidence type="ECO:0000313" key="3">
    <source>
        <dbReference type="Proteomes" id="UP000193958"/>
    </source>
</evidence>
<comment type="caution">
    <text evidence="2">The sequence shown here is derived from an EMBL/GenBank/DDBJ whole genome shotgun (WGS) entry which is preliminary data.</text>
</comment>
<dbReference type="RefSeq" id="WP_084919858.1">
    <property type="nucleotide sequence ID" value="NZ_NCUE01000014.1"/>
</dbReference>
<feature type="transmembrane region" description="Helical" evidence="1">
    <location>
        <begin position="39"/>
        <end position="59"/>
    </location>
</feature>
<proteinExistence type="predicted"/>
<sequence>MEKEEKQLFSYKRGFDQPIFVKELSDNFSLPFAVEMSTLLYFIFFTPIFFFLLMSVGFLEWGWCLVIGSALGWQLGKILTNNKIDGKTVVIYLRDYIFYFWHHGRYGKKYYINKGKRYVKIERIYRGNYE</sequence>
<gene>
    <name evidence="2" type="ORF">B7727_00760</name>
</gene>
<dbReference type="Proteomes" id="UP000193958">
    <property type="component" value="Unassembled WGS sequence"/>
</dbReference>